<feature type="compositionally biased region" description="Polar residues" evidence="2">
    <location>
        <begin position="805"/>
        <end position="817"/>
    </location>
</feature>
<comment type="caution">
    <text evidence="3">The sequence shown here is derived from an EMBL/GenBank/DDBJ whole genome shotgun (WGS) entry which is preliminary data.</text>
</comment>
<evidence type="ECO:0000256" key="2">
    <source>
        <dbReference type="SAM" id="MobiDB-lite"/>
    </source>
</evidence>
<feature type="compositionally biased region" description="Low complexity" evidence="2">
    <location>
        <begin position="1031"/>
        <end position="1050"/>
    </location>
</feature>
<feature type="compositionally biased region" description="Polar residues" evidence="2">
    <location>
        <begin position="1093"/>
        <end position="1115"/>
    </location>
</feature>
<dbReference type="Pfam" id="PF21072">
    <property type="entry name" value="EFR3"/>
    <property type="match status" value="1"/>
</dbReference>
<feature type="region of interest" description="Disordered" evidence="2">
    <location>
        <begin position="225"/>
        <end position="244"/>
    </location>
</feature>
<feature type="compositionally biased region" description="Low complexity" evidence="2">
    <location>
        <begin position="1058"/>
        <end position="1077"/>
    </location>
</feature>
<dbReference type="Proteomes" id="UP000053095">
    <property type="component" value="Unassembled WGS sequence"/>
</dbReference>
<dbReference type="GO" id="GO:0072659">
    <property type="term" value="P:protein localization to plasma membrane"/>
    <property type="evidence" value="ECO:0007669"/>
    <property type="project" value="InterPro"/>
</dbReference>
<feature type="compositionally biased region" description="Low complexity" evidence="2">
    <location>
        <begin position="998"/>
        <end position="1023"/>
    </location>
</feature>
<protein>
    <recommendedName>
        <fullName evidence="5">Protein EFR3</fullName>
    </recommendedName>
</protein>
<accession>A0A6V8HCM7</accession>
<feature type="region of interest" description="Disordered" evidence="2">
    <location>
        <begin position="942"/>
        <end position="1119"/>
    </location>
</feature>
<feature type="region of interest" description="Disordered" evidence="2">
    <location>
        <begin position="1136"/>
        <end position="1159"/>
    </location>
</feature>
<name>A0A6V8HCM7_TALPI</name>
<organism evidence="3 4">
    <name type="scientific">Talaromyces pinophilus</name>
    <name type="common">Penicillium pinophilum</name>
    <dbReference type="NCBI Taxonomy" id="128442"/>
    <lineage>
        <taxon>Eukaryota</taxon>
        <taxon>Fungi</taxon>
        <taxon>Dikarya</taxon>
        <taxon>Ascomycota</taxon>
        <taxon>Pezizomycotina</taxon>
        <taxon>Eurotiomycetes</taxon>
        <taxon>Eurotiomycetidae</taxon>
        <taxon>Eurotiales</taxon>
        <taxon>Trichocomaceae</taxon>
        <taxon>Talaromyces</taxon>
        <taxon>Talaromyces sect. Talaromyces</taxon>
    </lineage>
</organism>
<dbReference type="SUPFAM" id="SSF48371">
    <property type="entry name" value="ARM repeat"/>
    <property type="match status" value="1"/>
</dbReference>
<gene>
    <name evidence="3" type="ORF">TCE0_034r10600</name>
</gene>
<evidence type="ECO:0000313" key="4">
    <source>
        <dbReference type="Proteomes" id="UP000053095"/>
    </source>
</evidence>
<feature type="compositionally biased region" description="Low complexity" evidence="2">
    <location>
        <begin position="901"/>
        <end position="916"/>
    </location>
</feature>
<feature type="region of interest" description="Disordered" evidence="2">
    <location>
        <begin position="595"/>
        <end position="622"/>
    </location>
</feature>
<dbReference type="PANTHER" id="PTHR47766:SF1">
    <property type="entry name" value="PROTEIN EFR3"/>
    <property type="match status" value="1"/>
</dbReference>
<dbReference type="PANTHER" id="PTHR47766">
    <property type="entry name" value="PROTEIN EFR3"/>
    <property type="match status" value="1"/>
</dbReference>
<reference evidence="4" key="1">
    <citation type="journal article" date="2015" name="Genome Announc.">
        <title>Draft genome sequence of Talaromyces cellulolyticus strain Y-94, a source of lignocellulosic biomass-degrading enzymes.</title>
        <authorList>
            <person name="Fujii T."/>
            <person name="Koike H."/>
            <person name="Sawayama S."/>
            <person name="Yano S."/>
            <person name="Inoue H."/>
        </authorList>
    </citation>
    <scope>NUCLEOTIDE SEQUENCE [LARGE SCALE GENOMIC DNA]</scope>
    <source>
        <strain evidence="4">Y-94</strain>
    </source>
</reference>
<feature type="compositionally biased region" description="Low complexity" evidence="2">
    <location>
        <begin position="960"/>
        <end position="981"/>
    </location>
</feature>
<dbReference type="InterPro" id="IPR016024">
    <property type="entry name" value="ARM-type_fold"/>
</dbReference>
<dbReference type="InterPro" id="IPR049150">
    <property type="entry name" value="EFR3_HEAT-like_rpt"/>
</dbReference>
<feature type="compositionally biased region" description="Polar residues" evidence="2">
    <location>
        <begin position="874"/>
        <end position="896"/>
    </location>
</feature>
<dbReference type="GO" id="GO:0005886">
    <property type="term" value="C:plasma membrane"/>
    <property type="evidence" value="ECO:0007669"/>
    <property type="project" value="TreeGrafter"/>
</dbReference>
<dbReference type="AlphaFoldDB" id="A0A6V8HCM7"/>
<evidence type="ECO:0000256" key="1">
    <source>
        <dbReference type="ARBA" id="ARBA00010216"/>
    </source>
</evidence>
<dbReference type="InterPro" id="IPR039786">
    <property type="entry name" value="EFR3"/>
</dbReference>
<sequence>METVRQKCRPKHQVLVLKCFPRYQKGVLEVKPNGSELSYLLYYASTRRSKLQKVGAFLEKKAARDVYRGRIGNVQVTLQILSALIEKLPRELPLYGHSVLNILETVLHSHDIAMVEETLQTFETFCSHQDLAVLAAEQRYATQYESIVRSYAAFASSRSSISAKSSPTSLPIRMRWRNIGLKAIKSMVSSEGLSADGGKQLACIVPVILENVYDGGEELLDSLHRTTQNNDKTTPEQARRRRASTVTVQTVDTVEGNVAEASGTTADADKAAELEVRLLAIKCLERIFVVSSNRPQIRTAAGLVLHFIVSRDGNNKHETAPSDLVRWASSLMDIITKWCPVQDRFIILFTAVEILRGISADGQPISQQIVMASLIDSLLKSPVNMIGLSVIDVLVGFVQHILRLLQAPFQSSQPSQIDSTAPMDSNTNDVIQQESMLTAEHVKLASLLKKCIADLATHIYYADQISDMVRTLLKRIRPLAPPDVSTATLSKIITEPNASTNNISSLTGERQAENYFYSAASRVVALEAVKDILVVANQGKITTGLEIESRNKVDLQVWEGTQWLLRDSDRHVRNAYADAFASWLQLETTKTDLKVPDSSSRLSRAQSKRESHGYKRNASTAAVDKAHTRSSFVFLQLLHLSLYETAVEYADNQEDILVTYILLVQMVDKLGVNAVRFGLPMVLKLQSETLTTATSQINIGSLVYGYLTALTDKFEFGSSRLGSAISGEISKRQKNGTWLEMVQLPPLSVNQIPSSANGSLDRPDLPEPLRAFTAVGDLVKQVEEAYNTLLAAPQSPPGSPGKHIPSQTSGYGYLESAQTSPTLPIDVKEDMLSTWSKEASIAVLEQEKARASSVAGSRNGNSRRSHGSHYPNGYGNNTPNDGGSPISLNRNNQTATGAAPGSSSSSQGYQRYSNSRAADGASGISSRDSTIRVNDLKRMLTVTGNSNVRRSSPLRGRLDASNSSVHTSSSESFVSGTFSASDFDAESRPQSVREGSETPKATPATTTSSYSQSSINNYDNDNIPPVPPLPSGLIIPGGFPNTSSSNLSRQDSSRSDGRSSVSSPNHMKSGGSIKGKSNGTSLNRSLSGKRTRSTTSLHKAASLRQQQQEGSTGAENNVGLDVEKLLDGVLPQNNSATLSVLDQTSGHRRTSGGIGRPPY</sequence>
<feature type="region of interest" description="Disordered" evidence="2">
    <location>
        <begin position="791"/>
        <end position="817"/>
    </location>
</feature>
<keyword evidence="4" id="KW-1185">Reference proteome</keyword>
<evidence type="ECO:0000313" key="3">
    <source>
        <dbReference type="EMBL" id="GAM39230.1"/>
    </source>
</evidence>
<dbReference type="EMBL" id="DF933830">
    <property type="protein sequence ID" value="GAM39230.1"/>
    <property type="molecule type" value="Genomic_DNA"/>
</dbReference>
<proteinExistence type="inferred from homology"/>
<feature type="region of interest" description="Disordered" evidence="2">
    <location>
        <begin position="852"/>
        <end position="927"/>
    </location>
</feature>
<comment type="similarity">
    <text evidence="1">Belongs to the EFR3 family.</text>
</comment>
<evidence type="ECO:0008006" key="5">
    <source>
        <dbReference type="Google" id="ProtNLM"/>
    </source>
</evidence>